<reference evidence="3 4" key="1">
    <citation type="journal article" date="2009" name="Stand. Genomic Sci.">
        <title>Complete genome sequence of Dyadobacter fermentans type strain (NS114).</title>
        <authorList>
            <person name="Lang E."/>
            <person name="Lapidus A."/>
            <person name="Chertkov O."/>
            <person name="Brettin T."/>
            <person name="Detter J.C."/>
            <person name="Han C."/>
            <person name="Copeland A."/>
            <person name="Glavina Del Rio T."/>
            <person name="Nolan M."/>
            <person name="Chen F."/>
            <person name="Lucas S."/>
            <person name="Tice H."/>
            <person name="Cheng J.F."/>
            <person name="Land M."/>
            <person name="Hauser L."/>
            <person name="Chang Y.J."/>
            <person name="Jeffries C.D."/>
            <person name="Kopitz M."/>
            <person name="Bruce D."/>
            <person name="Goodwin L."/>
            <person name="Pitluck S."/>
            <person name="Ovchinnikova G."/>
            <person name="Pati A."/>
            <person name="Ivanova N."/>
            <person name="Mavrommatis K."/>
            <person name="Chen A."/>
            <person name="Palaniappan K."/>
            <person name="Chain P."/>
            <person name="Bristow J."/>
            <person name="Eisen J.A."/>
            <person name="Markowitz V."/>
            <person name="Hugenholtz P."/>
            <person name="Goker M."/>
            <person name="Rohde M."/>
            <person name="Kyrpides N.C."/>
            <person name="Klenk H.P."/>
        </authorList>
    </citation>
    <scope>NUCLEOTIDE SEQUENCE [LARGE SCALE GENOMIC DNA]</scope>
    <source>
        <strain evidence="4">ATCC 700827 / DSM 18053 / CIP 107007 / KCTC 52180 / NS114</strain>
    </source>
</reference>
<dbReference type="eggNOG" id="COG1404">
    <property type="taxonomic scope" value="Bacteria"/>
</dbReference>
<feature type="domain" description="Secretion system C-terminal sorting" evidence="2">
    <location>
        <begin position="301"/>
        <end position="369"/>
    </location>
</feature>
<name>C6VWC1_DYAFD</name>
<evidence type="ECO:0000259" key="2">
    <source>
        <dbReference type="Pfam" id="PF18962"/>
    </source>
</evidence>
<keyword evidence="1" id="KW-0732">Signal</keyword>
<dbReference type="NCBIfam" id="TIGR04183">
    <property type="entry name" value="Por_Secre_tail"/>
    <property type="match status" value="1"/>
</dbReference>
<evidence type="ECO:0000313" key="4">
    <source>
        <dbReference type="Proteomes" id="UP000002011"/>
    </source>
</evidence>
<dbReference type="OrthoDB" id="925894at2"/>
<dbReference type="HOGENOM" id="CLU_745428_0_0_10"/>
<accession>C6VWC1</accession>
<evidence type="ECO:0000313" key="3">
    <source>
        <dbReference type="EMBL" id="ACT94952.1"/>
    </source>
</evidence>
<gene>
    <name evidence="3" type="ordered locus">Dfer_3748</name>
</gene>
<dbReference type="RefSeq" id="WP_015813196.1">
    <property type="nucleotide sequence ID" value="NC_013037.1"/>
</dbReference>
<sequence length="371" mass="39543">MRFLAKYRYIVAFMAIALAPTAASAQTITIDFQNKVVSPDGLTWTFDIAAKGIAVGTIYEGPDNDNWQAMNIRLDLDLPAGVTIVGGSGSGELANTTGQVGVQTAVPGIGSVGKSALGLTIARSAPPGLPGQQDINVNDYTKLATFTVTFSGQVFNSTKAYPRLALNKDGSSWTNVSDSKRRPISFGGAPGSTMGTITLPVKLVNFDAKKENRTAHLTWATSEEIDAAYFEVQKSSDGKSWNAISKVNAQGDSKQVTKYESTDASPYGGTNLYRLHMVDLDGSDAYSTIRSLVFESTSVALYPNPAQKALYVKTDANEKVKAVDITDLQGRVIYKGNATAIDTDQYAAGKYVVSVTLENGTVSRHEVIIAP</sequence>
<dbReference type="InterPro" id="IPR026444">
    <property type="entry name" value="Secre_tail"/>
</dbReference>
<dbReference type="Proteomes" id="UP000002011">
    <property type="component" value="Chromosome"/>
</dbReference>
<dbReference type="Pfam" id="PF18962">
    <property type="entry name" value="Por_Secre_tail"/>
    <property type="match status" value="1"/>
</dbReference>
<feature type="chain" id="PRO_5002971862" description="Secretion system C-terminal sorting domain-containing protein" evidence="1">
    <location>
        <begin position="26"/>
        <end position="371"/>
    </location>
</feature>
<keyword evidence="4" id="KW-1185">Reference proteome</keyword>
<evidence type="ECO:0000256" key="1">
    <source>
        <dbReference type="SAM" id="SignalP"/>
    </source>
</evidence>
<dbReference type="AlphaFoldDB" id="C6VWC1"/>
<dbReference type="KEGG" id="dfe:Dfer_3748"/>
<dbReference type="STRING" id="471854.Dfer_3748"/>
<feature type="signal peptide" evidence="1">
    <location>
        <begin position="1"/>
        <end position="25"/>
    </location>
</feature>
<dbReference type="EMBL" id="CP001619">
    <property type="protein sequence ID" value="ACT94952.1"/>
    <property type="molecule type" value="Genomic_DNA"/>
</dbReference>
<organism evidence="3 4">
    <name type="scientific">Dyadobacter fermentans (strain ATCC 700827 / DSM 18053 / CIP 107007 / KCTC 52180 / NS114)</name>
    <dbReference type="NCBI Taxonomy" id="471854"/>
    <lineage>
        <taxon>Bacteria</taxon>
        <taxon>Pseudomonadati</taxon>
        <taxon>Bacteroidota</taxon>
        <taxon>Cytophagia</taxon>
        <taxon>Cytophagales</taxon>
        <taxon>Spirosomataceae</taxon>
        <taxon>Dyadobacter</taxon>
    </lineage>
</organism>
<protein>
    <recommendedName>
        <fullName evidence="2">Secretion system C-terminal sorting domain-containing protein</fullName>
    </recommendedName>
</protein>
<proteinExistence type="predicted"/>